<dbReference type="EMBL" id="KB742579">
    <property type="protein sequence ID" value="EOB06830.1"/>
    <property type="molecule type" value="Genomic_DNA"/>
</dbReference>
<organism evidence="2 3">
    <name type="scientific">Anas platyrhynchos</name>
    <name type="common">Mallard</name>
    <name type="synonym">Anas boschas</name>
    <dbReference type="NCBI Taxonomy" id="8839"/>
    <lineage>
        <taxon>Eukaryota</taxon>
        <taxon>Metazoa</taxon>
        <taxon>Chordata</taxon>
        <taxon>Craniata</taxon>
        <taxon>Vertebrata</taxon>
        <taxon>Euteleostomi</taxon>
        <taxon>Archelosauria</taxon>
        <taxon>Archosauria</taxon>
        <taxon>Dinosauria</taxon>
        <taxon>Saurischia</taxon>
        <taxon>Theropoda</taxon>
        <taxon>Coelurosauria</taxon>
        <taxon>Aves</taxon>
        <taxon>Neognathae</taxon>
        <taxon>Galloanserae</taxon>
        <taxon>Anseriformes</taxon>
        <taxon>Anatidae</taxon>
        <taxon>Anatinae</taxon>
        <taxon>Anas</taxon>
    </lineage>
</organism>
<gene>
    <name evidence="2" type="ORF">Anapl_06424</name>
</gene>
<feature type="region of interest" description="Disordered" evidence="1">
    <location>
        <begin position="88"/>
        <end position="116"/>
    </location>
</feature>
<name>R0LYC8_ANAPL</name>
<proteinExistence type="predicted"/>
<evidence type="ECO:0000256" key="1">
    <source>
        <dbReference type="SAM" id="MobiDB-lite"/>
    </source>
</evidence>
<dbReference type="AlphaFoldDB" id="R0LYC8"/>
<sequence length="226" mass="24604">MLEGQLEISLLDPRKPLELHRSPSCRHRISAGVQAQPKLPKCNCQPYGAEGGPGPAGLCRAEDTKDKIGRKKPINRIFKAYSPLKYSQSLGPQSADVQEKPIVQEEDDKSKSSGGKTVSVWSLSACWSTGKLNTRSATITVTGKVENYSHMVEAASREMPGLLTTSNLKDKMTSLTAGRVTQDQCGQHETKPHSHCILKAKLEVALLNIPLNSLLPFTAKESNNSK</sequence>
<evidence type="ECO:0000313" key="2">
    <source>
        <dbReference type="EMBL" id="EOB06830.1"/>
    </source>
</evidence>
<accession>R0LYC8</accession>
<protein>
    <submittedName>
        <fullName evidence="2">Uncharacterized protein</fullName>
    </submittedName>
</protein>
<feature type="compositionally biased region" description="Basic and acidic residues" evidence="1">
    <location>
        <begin position="97"/>
        <end position="111"/>
    </location>
</feature>
<dbReference type="Proteomes" id="UP000296049">
    <property type="component" value="Unassembled WGS sequence"/>
</dbReference>
<reference evidence="3" key="1">
    <citation type="journal article" date="2013" name="Nat. Genet.">
        <title>The duck genome and transcriptome provide insight into an avian influenza virus reservoir species.</title>
        <authorList>
            <person name="Huang Y."/>
            <person name="Li Y."/>
            <person name="Burt D.W."/>
            <person name="Chen H."/>
            <person name="Zhang Y."/>
            <person name="Qian W."/>
            <person name="Kim H."/>
            <person name="Gan S."/>
            <person name="Zhao Y."/>
            <person name="Li J."/>
            <person name="Yi K."/>
            <person name="Feng H."/>
            <person name="Zhu P."/>
            <person name="Li B."/>
            <person name="Liu Q."/>
            <person name="Fairley S."/>
            <person name="Magor K.E."/>
            <person name="Du Z."/>
            <person name="Hu X."/>
            <person name="Goodman L."/>
            <person name="Tafer H."/>
            <person name="Vignal A."/>
            <person name="Lee T."/>
            <person name="Kim K.W."/>
            <person name="Sheng Z."/>
            <person name="An Y."/>
            <person name="Searle S."/>
            <person name="Herrero J."/>
            <person name="Groenen M.A."/>
            <person name="Crooijmans R.P."/>
            <person name="Faraut T."/>
            <person name="Cai Q."/>
            <person name="Webster R.G."/>
            <person name="Aldridge J.R."/>
            <person name="Warren W.C."/>
            <person name="Bartschat S."/>
            <person name="Kehr S."/>
            <person name="Marz M."/>
            <person name="Stadler P.F."/>
            <person name="Smith J."/>
            <person name="Kraus R.H."/>
            <person name="Zhao Y."/>
            <person name="Ren L."/>
            <person name="Fei J."/>
            <person name="Morisson M."/>
            <person name="Kaiser P."/>
            <person name="Griffin D.K."/>
            <person name="Rao M."/>
            <person name="Pitel F."/>
            <person name="Wang J."/>
            <person name="Li N."/>
        </authorList>
    </citation>
    <scope>NUCLEOTIDE SEQUENCE [LARGE SCALE GENOMIC DNA]</scope>
</reference>
<keyword evidence="3" id="KW-1185">Reference proteome</keyword>
<evidence type="ECO:0000313" key="3">
    <source>
        <dbReference type="Proteomes" id="UP000296049"/>
    </source>
</evidence>